<proteinExistence type="predicted"/>
<dbReference type="Pfam" id="PF13601">
    <property type="entry name" value="HTH_34"/>
    <property type="match status" value="1"/>
</dbReference>
<sequence>MTVGAFNPLIHAPHRLQICATLDTVDKVEFAFLRDRLDVSESVLSKQVKALEDAGYVKVSKATRDGRVRSWAAFTKAGRTAYRDHVAALRAIVG</sequence>
<dbReference type="PANTHER" id="PTHR37318:SF1">
    <property type="entry name" value="BSL7504 PROTEIN"/>
    <property type="match status" value="1"/>
</dbReference>
<dbReference type="AlphaFoldDB" id="A0A512HV02"/>
<dbReference type="InterPro" id="IPR027395">
    <property type="entry name" value="WH_DNA-bd_dom"/>
</dbReference>
<name>A0A512HV02_9ACTN</name>
<dbReference type="PANTHER" id="PTHR37318">
    <property type="entry name" value="BSL7504 PROTEIN"/>
    <property type="match status" value="1"/>
</dbReference>
<keyword evidence="3" id="KW-1185">Reference proteome</keyword>
<reference evidence="2 3" key="1">
    <citation type="submission" date="2019-07" db="EMBL/GenBank/DDBJ databases">
        <title>Whole genome shotgun sequence of Aeromicrobium flavum NBRC 107625.</title>
        <authorList>
            <person name="Hosoyama A."/>
            <person name="Uohara A."/>
            <person name="Ohji S."/>
            <person name="Ichikawa N."/>
        </authorList>
    </citation>
    <scope>NUCLEOTIDE SEQUENCE [LARGE SCALE GENOMIC DNA]</scope>
    <source>
        <strain evidence="2 3">NBRC 107625</strain>
    </source>
</reference>
<dbReference type="EMBL" id="BJZQ01000006">
    <property type="protein sequence ID" value="GEO89273.1"/>
    <property type="molecule type" value="Genomic_DNA"/>
</dbReference>
<evidence type="ECO:0000259" key="1">
    <source>
        <dbReference type="Pfam" id="PF13601"/>
    </source>
</evidence>
<dbReference type="Proteomes" id="UP000321769">
    <property type="component" value="Unassembled WGS sequence"/>
</dbReference>
<accession>A0A512HV02</accession>
<dbReference type="OrthoDB" id="4952043at2"/>
<dbReference type="Gene3D" id="1.10.10.10">
    <property type="entry name" value="Winged helix-like DNA-binding domain superfamily/Winged helix DNA-binding domain"/>
    <property type="match status" value="1"/>
</dbReference>
<organism evidence="2 3">
    <name type="scientific">Aeromicrobium flavum</name>
    <dbReference type="NCBI Taxonomy" id="416568"/>
    <lineage>
        <taxon>Bacteria</taxon>
        <taxon>Bacillati</taxon>
        <taxon>Actinomycetota</taxon>
        <taxon>Actinomycetes</taxon>
        <taxon>Propionibacteriales</taxon>
        <taxon>Nocardioidaceae</taxon>
        <taxon>Aeromicrobium</taxon>
    </lineage>
</organism>
<feature type="domain" description="Winged helix DNA-binding" evidence="1">
    <location>
        <begin position="15"/>
        <end position="93"/>
    </location>
</feature>
<dbReference type="RefSeq" id="WP_146827151.1">
    <property type="nucleotide sequence ID" value="NZ_BAAAYQ010000005.1"/>
</dbReference>
<dbReference type="InterPro" id="IPR036390">
    <property type="entry name" value="WH_DNA-bd_sf"/>
</dbReference>
<gene>
    <name evidence="2" type="ORF">AFL01nite_16000</name>
</gene>
<dbReference type="SUPFAM" id="SSF46785">
    <property type="entry name" value="Winged helix' DNA-binding domain"/>
    <property type="match status" value="1"/>
</dbReference>
<protein>
    <submittedName>
        <fullName evidence="2">MarR family transcriptional regulator</fullName>
    </submittedName>
</protein>
<evidence type="ECO:0000313" key="2">
    <source>
        <dbReference type="EMBL" id="GEO89273.1"/>
    </source>
</evidence>
<dbReference type="InterPro" id="IPR036388">
    <property type="entry name" value="WH-like_DNA-bd_sf"/>
</dbReference>
<comment type="caution">
    <text evidence="2">The sequence shown here is derived from an EMBL/GenBank/DDBJ whole genome shotgun (WGS) entry which is preliminary data.</text>
</comment>
<evidence type="ECO:0000313" key="3">
    <source>
        <dbReference type="Proteomes" id="UP000321769"/>
    </source>
</evidence>